<proteinExistence type="inferred from homology"/>
<organism evidence="8 9">
    <name type="scientific">Leptidea sinapis</name>
    <dbReference type="NCBI Taxonomy" id="189913"/>
    <lineage>
        <taxon>Eukaryota</taxon>
        <taxon>Metazoa</taxon>
        <taxon>Ecdysozoa</taxon>
        <taxon>Arthropoda</taxon>
        <taxon>Hexapoda</taxon>
        <taxon>Insecta</taxon>
        <taxon>Pterygota</taxon>
        <taxon>Neoptera</taxon>
        <taxon>Endopterygota</taxon>
        <taxon>Lepidoptera</taxon>
        <taxon>Glossata</taxon>
        <taxon>Ditrysia</taxon>
        <taxon>Papilionoidea</taxon>
        <taxon>Pieridae</taxon>
        <taxon>Dismorphiinae</taxon>
        <taxon>Leptidea</taxon>
    </lineage>
</organism>
<dbReference type="Gene3D" id="1.20.1250.20">
    <property type="entry name" value="MFS general substrate transporter like domains"/>
    <property type="match status" value="2"/>
</dbReference>
<evidence type="ECO:0000256" key="5">
    <source>
        <dbReference type="ARBA" id="ARBA00023136"/>
    </source>
</evidence>
<sequence>MSSLTPLFLILIPPLAGLFADKIGNFRLLLAVTSCFGGLSALLLLLVPVGRITVTYPPDATLITSCDGSVLRLQHVSQYPCYPRRPNAQDTDLTIATCGFLCDTPSGFTSDKLNAVLMSEIYDINLQSKTKSNRLIYRNVYNSLLAPNEKKYRANSRILKRDPDFNTTITKVSSNQIFFPAPQLYKMQCSYEGSNATCMLGMSQLTADLEDDIQDKYRVKISHEVQEDVTKMRDYWIHTILKLNSTVYYKNFSEDDSTTCVDKFTQTQDDESIWVQVGNKRLSKCVSACAATAPRRNLCDNLQERVDLDPVLTFWTYMAVRVFIGIIGGTSFAMFEGAVIAIIREQRADYGLQKVYGSFGGIISSPLSGMLIDYASKGKGYTDFRPAFYMYAILKVLSAGLMLSLDLEFKKPAKTLVKDVMTVFKNFEIVALLIACVVMGTAWGYLESFLFWFLQDLGASQSLMGITITVGGIAGLPLLVLSGPIIKRIGHSNVLFIGFVFYAIRLFGTYSYRPIIFI</sequence>
<evidence type="ECO:0000256" key="1">
    <source>
        <dbReference type="ARBA" id="ARBA00004141"/>
    </source>
</evidence>
<accession>A0A5E4Q8F2</accession>
<dbReference type="EMBL" id="FZQP02001715">
    <property type="protein sequence ID" value="VVC93643.1"/>
    <property type="molecule type" value="Genomic_DNA"/>
</dbReference>
<keyword evidence="4 6" id="KW-1133">Transmembrane helix</keyword>
<feature type="transmembrane region" description="Helical" evidence="6">
    <location>
        <begin position="458"/>
        <end position="481"/>
    </location>
</feature>
<dbReference type="PANTHER" id="PTHR16172">
    <property type="entry name" value="MAJOR FACILITATOR SUPERFAMILY DOMAIN-CONTAINING PROTEIN 6-LIKE"/>
    <property type="match status" value="1"/>
</dbReference>
<dbReference type="InterPro" id="IPR024989">
    <property type="entry name" value="MFS_assoc_dom"/>
</dbReference>
<feature type="transmembrane region" description="Helical" evidence="6">
    <location>
        <begin position="314"/>
        <end position="343"/>
    </location>
</feature>
<gene>
    <name evidence="8" type="ORF">LSINAPIS_LOCUS5787</name>
</gene>
<evidence type="ECO:0000256" key="3">
    <source>
        <dbReference type="ARBA" id="ARBA00022692"/>
    </source>
</evidence>
<keyword evidence="5 6" id="KW-0472">Membrane</keyword>
<dbReference type="Proteomes" id="UP000324832">
    <property type="component" value="Unassembled WGS sequence"/>
</dbReference>
<evidence type="ECO:0000313" key="9">
    <source>
        <dbReference type="Proteomes" id="UP000324832"/>
    </source>
</evidence>
<dbReference type="SUPFAM" id="SSF103473">
    <property type="entry name" value="MFS general substrate transporter"/>
    <property type="match status" value="1"/>
</dbReference>
<feature type="domain" description="Major facilitator superfamily associated" evidence="7">
    <location>
        <begin position="3"/>
        <end position="508"/>
    </location>
</feature>
<dbReference type="AlphaFoldDB" id="A0A5E4Q8F2"/>
<feature type="transmembrane region" description="Helical" evidence="6">
    <location>
        <begin position="427"/>
        <end position="446"/>
    </location>
</feature>
<keyword evidence="9" id="KW-1185">Reference proteome</keyword>
<comment type="similarity">
    <text evidence="2">Belongs to the major facilitator superfamily. MFSD6 family.</text>
</comment>
<feature type="transmembrane region" description="Helical" evidence="6">
    <location>
        <begin position="493"/>
        <end position="512"/>
    </location>
</feature>
<keyword evidence="3 6" id="KW-0812">Transmembrane</keyword>
<evidence type="ECO:0000256" key="4">
    <source>
        <dbReference type="ARBA" id="ARBA00022989"/>
    </source>
</evidence>
<reference evidence="8 9" key="1">
    <citation type="submission" date="2017-07" db="EMBL/GenBank/DDBJ databases">
        <authorList>
            <person name="Talla V."/>
            <person name="Backstrom N."/>
        </authorList>
    </citation>
    <scope>NUCLEOTIDE SEQUENCE [LARGE SCALE GENOMIC DNA]</scope>
</reference>
<dbReference type="InterPro" id="IPR051717">
    <property type="entry name" value="MFS_MFSD6"/>
</dbReference>
<evidence type="ECO:0000313" key="8">
    <source>
        <dbReference type="EMBL" id="VVC93643.1"/>
    </source>
</evidence>
<evidence type="ECO:0000256" key="2">
    <source>
        <dbReference type="ARBA" id="ARBA00005241"/>
    </source>
</evidence>
<dbReference type="Pfam" id="PF12832">
    <property type="entry name" value="MFS_1_like"/>
    <property type="match status" value="1"/>
</dbReference>
<comment type="subcellular location">
    <subcellularLocation>
        <location evidence="1">Membrane</location>
        <topology evidence="1">Multi-pass membrane protein</topology>
    </subcellularLocation>
</comment>
<feature type="transmembrane region" description="Helical" evidence="6">
    <location>
        <begin position="388"/>
        <end position="407"/>
    </location>
</feature>
<dbReference type="GO" id="GO:0016020">
    <property type="term" value="C:membrane"/>
    <property type="evidence" value="ECO:0007669"/>
    <property type="project" value="UniProtKB-SubCell"/>
</dbReference>
<dbReference type="InterPro" id="IPR036259">
    <property type="entry name" value="MFS_trans_sf"/>
</dbReference>
<protein>
    <recommendedName>
        <fullName evidence="7">Major facilitator superfamily associated domain-containing protein</fullName>
    </recommendedName>
</protein>
<name>A0A5E4Q8F2_9NEOP</name>
<feature type="non-terminal residue" evidence="8">
    <location>
        <position position="518"/>
    </location>
</feature>
<evidence type="ECO:0000259" key="7">
    <source>
        <dbReference type="Pfam" id="PF12832"/>
    </source>
</evidence>
<feature type="transmembrane region" description="Helical" evidence="6">
    <location>
        <begin position="355"/>
        <end position="376"/>
    </location>
</feature>
<dbReference type="PANTHER" id="PTHR16172:SF35">
    <property type="entry name" value="MAJOR FACILITATOR SUPERFAMILY (MFS) PROFILE DOMAIN-CONTAINING PROTEIN"/>
    <property type="match status" value="1"/>
</dbReference>
<evidence type="ECO:0000256" key="6">
    <source>
        <dbReference type="SAM" id="Phobius"/>
    </source>
</evidence>